<dbReference type="Proteomes" id="UP001307760">
    <property type="component" value="Unassembled WGS sequence"/>
</dbReference>
<organism evidence="3 4">
    <name type="scientific">Streptomyces bugieae</name>
    <dbReference type="NCBI Taxonomy" id="3098223"/>
    <lineage>
        <taxon>Bacteria</taxon>
        <taxon>Bacillati</taxon>
        <taxon>Actinomycetota</taxon>
        <taxon>Actinomycetes</taxon>
        <taxon>Kitasatosporales</taxon>
        <taxon>Streptomycetaceae</taxon>
        <taxon>Streptomyces</taxon>
    </lineage>
</organism>
<evidence type="ECO:0000313" key="3">
    <source>
        <dbReference type="EMBL" id="MEE4418185.1"/>
    </source>
</evidence>
<feature type="chain" id="PRO_5045805567" evidence="2">
    <location>
        <begin position="23"/>
        <end position="271"/>
    </location>
</feature>
<proteinExistence type="predicted"/>
<sequence length="271" mass="27562">MHARRLATAAALALATTALVGAAPPPGTAPPPGIRTTAGQPAGSTEVPVERGTARFRVPAALLARLAARGVVPKALGTKGALGPHTAHDGSRTLSLRLSGGAVTNSGGKAGGELRFGAAGLALVHAKAHKTVRLTRFTAELGQGTLSAGTGRGTRITLGSFPRADLRSALDTRTRVLRLKAPVTLSASAAERLNKALATKAFTRGTRLLDVRVTASLDRTADLRTALNLHGRRSPASTKARRCPPGCRRRCPSGRTGGCCGGGRGCSSSPS</sequence>
<evidence type="ECO:0000256" key="2">
    <source>
        <dbReference type="SAM" id="SignalP"/>
    </source>
</evidence>
<evidence type="ECO:0000256" key="1">
    <source>
        <dbReference type="SAM" id="MobiDB-lite"/>
    </source>
</evidence>
<gene>
    <name evidence="3" type="ORF">V2J85_02310</name>
</gene>
<comment type="caution">
    <text evidence="3">The sequence shown here is derived from an EMBL/GenBank/DDBJ whole genome shotgun (WGS) entry which is preliminary data.</text>
</comment>
<accession>A0ABU7NIK6</accession>
<feature type="signal peptide" evidence="2">
    <location>
        <begin position="1"/>
        <end position="22"/>
    </location>
</feature>
<keyword evidence="2" id="KW-0732">Signal</keyword>
<feature type="region of interest" description="Disordered" evidence="1">
    <location>
        <begin position="22"/>
        <end position="48"/>
    </location>
</feature>
<reference evidence="3 4" key="1">
    <citation type="submission" date="2023-12" db="EMBL/GenBank/DDBJ databases">
        <title>30 novel species of actinomycetes from the DSMZ collection.</title>
        <authorList>
            <person name="Nouioui I."/>
        </authorList>
    </citation>
    <scope>NUCLEOTIDE SEQUENCE [LARGE SCALE GENOMIC DNA]</scope>
    <source>
        <strain evidence="3 4">DSM 41528</strain>
    </source>
</reference>
<feature type="compositionally biased region" description="Pro residues" evidence="1">
    <location>
        <begin position="23"/>
        <end position="33"/>
    </location>
</feature>
<keyword evidence="4" id="KW-1185">Reference proteome</keyword>
<name>A0ABU7NIK6_9ACTN</name>
<evidence type="ECO:0000313" key="4">
    <source>
        <dbReference type="Proteomes" id="UP001307760"/>
    </source>
</evidence>
<dbReference type="EMBL" id="JAZBJP010000001">
    <property type="protein sequence ID" value="MEE4418185.1"/>
    <property type="molecule type" value="Genomic_DNA"/>
</dbReference>
<protein>
    <submittedName>
        <fullName evidence="3">Uncharacterized protein</fullName>
    </submittedName>
</protein>